<name>A0A6A5ZJ51_9PLEO</name>
<dbReference type="OrthoDB" id="5318346at2759"/>
<proteinExistence type="predicted"/>
<gene>
    <name evidence="1" type="ORF">BDV96DRAFT_488009</name>
</gene>
<evidence type="ECO:0000313" key="1">
    <source>
        <dbReference type="EMBL" id="KAF2119064.1"/>
    </source>
</evidence>
<keyword evidence="2" id="KW-1185">Reference proteome</keyword>
<sequence length="74" mass="8692">IQPQLLVSDDFNALKEKWPKHSPERPQVERLMKGPVSRYRRRAVQGGGFWGESDESFPMAVYSFENRTREKARI</sequence>
<dbReference type="AlphaFoldDB" id="A0A6A5ZJ51"/>
<dbReference type="EMBL" id="ML977316">
    <property type="protein sequence ID" value="KAF2119064.1"/>
    <property type="molecule type" value="Genomic_DNA"/>
</dbReference>
<feature type="non-terminal residue" evidence="1">
    <location>
        <position position="1"/>
    </location>
</feature>
<dbReference type="Proteomes" id="UP000799770">
    <property type="component" value="Unassembled WGS sequence"/>
</dbReference>
<accession>A0A6A5ZJ51</accession>
<reference evidence="1" key="1">
    <citation type="journal article" date="2020" name="Stud. Mycol.">
        <title>101 Dothideomycetes genomes: a test case for predicting lifestyles and emergence of pathogens.</title>
        <authorList>
            <person name="Haridas S."/>
            <person name="Albert R."/>
            <person name="Binder M."/>
            <person name="Bloem J."/>
            <person name="Labutti K."/>
            <person name="Salamov A."/>
            <person name="Andreopoulos B."/>
            <person name="Baker S."/>
            <person name="Barry K."/>
            <person name="Bills G."/>
            <person name="Bluhm B."/>
            <person name="Cannon C."/>
            <person name="Castanera R."/>
            <person name="Culley D."/>
            <person name="Daum C."/>
            <person name="Ezra D."/>
            <person name="Gonzalez J."/>
            <person name="Henrissat B."/>
            <person name="Kuo A."/>
            <person name="Liang C."/>
            <person name="Lipzen A."/>
            <person name="Lutzoni F."/>
            <person name="Magnuson J."/>
            <person name="Mondo S."/>
            <person name="Nolan M."/>
            <person name="Ohm R."/>
            <person name="Pangilinan J."/>
            <person name="Park H.-J."/>
            <person name="Ramirez L."/>
            <person name="Alfaro M."/>
            <person name="Sun H."/>
            <person name="Tritt A."/>
            <person name="Yoshinaga Y."/>
            <person name="Zwiers L.-H."/>
            <person name="Turgeon B."/>
            <person name="Goodwin S."/>
            <person name="Spatafora J."/>
            <person name="Crous P."/>
            <person name="Grigoriev I."/>
        </authorList>
    </citation>
    <scope>NUCLEOTIDE SEQUENCE</scope>
    <source>
        <strain evidence="1">CBS 627.86</strain>
    </source>
</reference>
<protein>
    <submittedName>
        <fullName evidence="1">Uncharacterized protein</fullName>
    </submittedName>
</protein>
<organism evidence="1 2">
    <name type="scientific">Lophiotrema nucula</name>
    <dbReference type="NCBI Taxonomy" id="690887"/>
    <lineage>
        <taxon>Eukaryota</taxon>
        <taxon>Fungi</taxon>
        <taxon>Dikarya</taxon>
        <taxon>Ascomycota</taxon>
        <taxon>Pezizomycotina</taxon>
        <taxon>Dothideomycetes</taxon>
        <taxon>Pleosporomycetidae</taxon>
        <taxon>Pleosporales</taxon>
        <taxon>Lophiotremataceae</taxon>
        <taxon>Lophiotrema</taxon>
    </lineage>
</organism>
<evidence type="ECO:0000313" key="2">
    <source>
        <dbReference type="Proteomes" id="UP000799770"/>
    </source>
</evidence>